<name>A0A7G5GNZ8_9BACT</name>
<evidence type="ECO:0000313" key="7">
    <source>
        <dbReference type="Proteomes" id="UP000515369"/>
    </source>
</evidence>
<feature type="domain" description="RNA polymerase sigma-70 region 2" evidence="5">
    <location>
        <begin position="27"/>
        <end position="96"/>
    </location>
</feature>
<dbReference type="Gene3D" id="1.10.1740.10">
    <property type="match status" value="1"/>
</dbReference>
<protein>
    <submittedName>
        <fullName evidence="6">RNA polymerase sigma factor</fullName>
    </submittedName>
</protein>
<gene>
    <name evidence="6" type="ORF">H3H32_21630</name>
</gene>
<dbReference type="Proteomes" id="UP000515369">
    <property type="component" value="Chromosome"/>
</dbReference>
<dbReference type="PANTHER" id="PTHR43133:SF8">
    <property type="entry name" value="RNA POLYMERASE SIGMA FACTOR HI_1459-RELATED"/>
    <property type="match status" value="1"/>
</dbReference>
<keyword evidence="7" id="KW-1185">Reference proteome</keyword>
<dbReference type="SUPFAM" id="SSF88946">
    <property type="entry name" value="Sigma2 domain of RNA polymerase sigma factors"/>
    <property type="match status" value="1"/>
</dbReference>
<evidence type="ECO:0000256" key="4">
    <source>
        <dbReference type="ARBA" id="ARBA00023163"/>
    </source>
</evidence>
<dbReference type="KEGG" id="sfol:H3H32_21630"/>
<dbReference type="GO" id="GO:0006352">
    <property type="term" value="P:DNA-templated transcription initiation"/>
    <property type="evidence" value="ECO:0007669"/>
    <property type="project" value="InterPro"/>
</dbReference>
<dbReference type="PANTHER" id="PTHR43133">
    <property type="entry name" value="RNA POLYMERASE ECF-TYPE SIGMA FACTO"/>
    <property type="match status" value="1"/>
</dbReference>
<keyword evidence="2" id="KW-0731">Sigma factor</keyword>
<dbReference type="GO" id="GO:0016987">
    <property type="term" value="F:sigma factor activity"/>
    <property type="evidence" value="ECO:0007669"/>
    <property type="project" value="UniProtKB-KW"/>
</dbReference>
<dbReference type="InterPro" id="IPR007627">
    <property type="entry name" value="RNA_pol_sigma70_r2"/>
</dbReference>
<evidence type="ECO:0000259" key="5">
    <source>
        <dbReference type="Pfam" id="PF04542"/>
    </source>
</evidence>
<evidence type="ECO:0000256" key="3">
    <source>
        <dbReference type="ARBA" id="ARBA00023125"/>
    </source>
</evidence>
<keyword evidence="1" id="KW-0805">Transcription regulation</keyword>
<keyword evidence="4" id="KW-0804">Transcription</keyword>
<dbReference type="InterPro" id="IPR039425">
    <property type="entry name" value="RNA_pol_sigma-70-like"/>
</dbReference>
<sequence>MPILTDSPDPQLLNQLRAGDNQGFDKLYRQCYLSIEHFVVQNSGNQDEAKDLFQETLLVLLTNLQSPDFQVTSSLKTYVFAISKNLWLKQLKKSARWTSLDDADEVSCFVPPVELETPPSAYESVIAILKKLTIRCQTLLSAIFFTSKQITDIVKDDGYSNLHSAQNQKYKCLQQARKVSKK</sequence>
<dbReference type="Pfam" id="PF04542">
    <property type="entry name" value="Sigma70_r2"/>
    <property type="match status" value="1"/>
</dbReference>
<dbReference type="AlphaFoldDB" id="A0A7G5GNZ8"/>
<dbReference type="EMBL" id="CP059732">
    <property type="protein sequence ID" value="QMW00590.1"/>
    <property type="molecule type" value="Genomic_DNA"/>
</dbReference>
<reference evidence="6 7" key="1">
    <citation type="submission" date="2020-07" db="EMBL/GenBank/DDBJ databases">
        <title>Spirosoma foliorum sp. nov., isolated from the leaves on the Nejang mountain Korea, Republic of.</title>
        <authorList>
            <person name="Ho H."/>
            <person name="Lee Y.-J."/>
            <person name="Nurcahyanto D.-A."/>
            <person name="Kim S.-G."/>
        </authorList>
    </citation>
    <scope>NUCLEOTIDE SEQUENCE [LARGE SCALE GENOMIC DNA]</scope>
    <source>
        <strain evidence="6 7">PL0136</strain>
    </source>
</reference>
<evidence type="ECO:0000256" key="1">
    <source>
        <dbReference type="ARBA" id="ARBA00023015"/>
    </source>
</evidence>
<dbReference type="InterPro" id="IPR013325">
    <property type="entry name" value="RNA_pol_sigma_r2"/>
</dbReference>
<accession>A0A7G5GNZ8</accession>
<dbReference type="GO" id="GO:0003677">
    <property type="term" value="F:DNA binding"/>
    <property type="evidence" value="ECO:0007669"/>
    <property type="project" value="UniProtKB-KW"/>
</dbReference>
<keyword evidence="3" id="KW-0238">DNA-binding</keyword>
<dbReference type="RefSeq" id="WP_182457704.1">
    <property type="nucleotide sequence ID" value="NZ_CP059732.1"/>
</dbReference>
<proteinExistence type="predicted"/>
<evidence type="ECO:0000313" key="6">
    <source>
        <dbReference type="EMBL" id="QMW00590.1"/>
    </source>
</evidence>
<organism evidence="6 7">
    <name type="scientific">Spirosoma foliorum</name>
    <dbReference type="NCBI Taxonomy" id="2710596"/>
    <lineage>
        <taxon>Bacteria</taxon>
        <taxon>Pseudomonadati</taxon>
        <taxon>Bacteroidota</taxon>
        <taxon>Cytophagia</taxon>
        <taxon>Cytophagales</taxon>
        <taxon>Cytophagaceae</taxon>
        <taxon>Spirosoma</taxon>
    </lineage>
</organism>
<evidence type="ECO:0000256" key="2">
    <source>
        <dbReference type="ARBA" id="ARBA00023082"/>
    </source>
</evidence>